<protein>
    <submittedName>
        <fullName evidence="3">Uncharacterized protein</fullName>
    </submittedName>
</protein>
<dbReference type="AlphaFoldDB" id="A0A0F9WBV0"/>
<dbReference type="EMBL" id="LAZR01000305">
    <property type="protein sequence ID" value="KKN75683.1"/>
    <property type="molecule type" value="Genomic_DNA"/>
</dbReference>
<gene>
    <name evidence="3" type="ORF">LCGC14_0377860</name>
</gene>
<sequence>MNIARYLKKLDEYEERAIKLETKRMKRKQNICVWCGKRLWWWQKRRCNSTPDGHRIWCQTCSDLQRPLKTWQRDWFNAAIACSIMCIVLVLIVLAIKHFG</sequence>
<accession>A0A0F9WBV0</accession>
<evidence type="ECO:0000256" key="2">
    <source>
        <dbReference type="SAM" id="Phobius"/>
    </source>
</evidence>
<reference evidence="3" key="1">
    <citation type="journal article" date="2015" name="Nature">
        <title>Complex archaea that bridge the gap between prokaryotes and eukaryotes.</title>
        <authorList>
            <person name="Spang A."/>
            <person name="Saw J.H."/>
            <person name="Jorgensen S.L."/>
            <person name="Zaremba-Niedzwiedzka K."/>
            <person name="Martijn J."/>
            <person name="Lind A.E."/>
            <person name="van Eijk R."/>
            <person name="Schleper C."/>
            <person name="Guy L."/>
            <person name="Ettema T.J."/>
        </authorList>
    </citation>
    <scope>NUCLEOTIDE SEQUENCE</scope>
</reference>
<feature type="coiled-coil region" evidence="1">
    <location>
        <begin position="3"/>
        <end position="30"/>
    </location>
</feature>
<keyword evidence="2" id="KW-1133">Transmembrane helix</keyword>
<evidence type="ECO:0000256" key="1">
    <source>
        <dbReference type="SAM" id="Coils"/>
    </source>
</evidence>
<keyword evidence="1" id="KW-0175">Coiled coil</keyword>
<evidence type="ECO:0000313" key="3">
    <source>
        <dbReference type="EMBL" id="KKN75683.1"/>
    </source>
</evidence>
<name>A0A0F9WBV0_9ZZZZ</name>
<keyword evidence="2" id="KW-0812">Transmembrane</keyword>
<organism evidence="3">
    <name type="scientific">marine sediment metagenome</name>
    <dbReference type="NCBI Taxonomy" id="412755"/>
    <lineage>
        <taxon>unclassified sequences</taxon>
        <taxon>metagenomes</taxon>
        <taxon>ecological metagenomes</taxon>
    </lineage>
</organism>
<proteinExistence type="predicted"/>
<feature type="transmembrane region" description="Helical" evidence="2">
    <location>
        <begin position="75"/>
        <end position="96"/>
    </location>
</feature>
<keyword evidence="2" id="KW-0472">Membrane</keyword>
<comment type="caution">
    <text evidence="3">The sequence shown here is derived from an EMBL/GenBank/DDBJ whole genome shotgun (WGS) entry which is preliminary data.</text>
</comment>